<dbReference type="EMBL" id="WTXG01000023">
    <property type="protein sequence ID" value="KAI0299348.1"/>
    <property type="molecule type" value="Genomic_DNA"/>
</dbReference>
<keyword evidence="12 19" id="KW-0560">Oxidoreductase</keyword>
<evidence type="ECO:0000256" key="15">
    <source>
        <dbReference type="ARBA" id="ARBA00023075"/>
    </source>
</evidence>
<protein>
    <recommendedName>
        <fullName evidence="19">Electron transfer flavoprotein-ubiquinone oxidoreductase</fullName>
        <shortName evidence="19">ETF-QO</shortName>
        <ecNumber evidence="19">1.5.5.1</ecNumber>
    </recommendedName>
</protein>
<dbReference type="Gene3D" id="3.30.9.90">
    <property type="match status" value="1"/>
</dbReference>
<evidence type="ECO:0000256" key="16">
    <source>
        <dbReference type="ARBA" id="ARBA00023128"/>
    </source>
</evidence>
<dbReference type="Pfam" id="PF05187">
    <property type="entry name" value="Fer4_ETF_QO"/>
    <property type="match status" value="1"/>
</dbReference>
<evidence type="ECO:0000256" key="9">
    <source>
        <dbReference type="ARBA" id="ARBA00022827"/>
    </source>
</evidence>
<evidence type="ECO:0000256" key="7">
    <source>
        <dbReference type="ARBA" id="ARBA00022723"/>
    </source>
</evidence>
<dbReference type="InterPro" id="IPR036188">
    <property type="entry name" value="FAD/NAD-bd_sf"/>
</dbReference>
<comment type="catalytic activity">
    <reaction evidence="18 19">
        <text>a ubiquinone + reduced [electron-transfer flavoprotein] = a ubiquinol + oxidized [electron-transfer flavoprotein] + H(+)</text>
        <dbReference type="Rhea" id="RHEA:24052"/>
        <dbReference type="Rhea" id="RHEA-COMP:9565"/>
        <dbReference type="Rhea" id="RHEA-COMP:9566"/>
        <dbReference type="Rhea" id="RHEA-COMP:10685"/>
        <dbReference type="Rhea" id="RHEA-COMP:10686"/>
        <dbReference type="ChEBI" id="CHEBI:15378"/>
        <dbReference type="ChEBI" id="CHEBI:16389"/>
        <dbReference type="ChEBI" id="CHEBI:17976"/>
        <dbReference type="ChEBI" id="CHEBI:57692"/>
        <dbReference type="ChEBI" id="CHEBI:58307"/>
        <dbReference type="EC" id="1.5.5.1"/>
    </reaction>
</comment>
<evidence type="ECO:0000256" key="10">
    <source>
        <dbReference type="ARBA" id="ARBA00022946"/>
    </source>
</evidence>
<keyword evidence="10" id="KW-0809">Transit peptide</keyword>
<comment type="subcellular location">
    <subcellularLocation>
        <location evidence="3">Mitochondrion inner membrane</location>
    </subcellularLocation>
</comment>
<dbReference type="SUPFAM" id="SSF54373">
    <property type="entry name" value="FAD-linked reductases, C-terminal domain"/>
    <property type="match status" value="1"/>
</dbReference>
<evidence type="ECO:0000256" key="19">
    <source>
        <dbReference type="RuleBase" id="RU366068"/>
    </source>
</evidence>
<gene>
    <name evidence="21" type="ORF">B0F90DRAFT_1926161</name>
</gene>
<keyword evidence="22" id="KW-1185">Reference proteome</keyword>
<dbReference type="Pfam" id="PF21162">
    <property type="entry name" value="ETFQO_UQ-bd"/>
    <property type="match status" value="1"/>
</dbReference>
<keyword evidence="7 19" id="KW-0479">Metal-binding</keyword>
<evidence type="ECO:0000313" key="22">
    <source>
        <dbReference type="Proteomes" id="UP001203297"/>
    </source>
</evidence>
<keyword evidence="17" id="KW-0472">Membrane</keyword>
<dbReference type="InterPro" id="IPR017896">
    <property type="entry name" value="4Fe4S_Fe-S-bd"/>
</dbReference>
<dbReference type="PANTHER" id="PTHR10617:SF107">
    <property type="entry name" value="ELECTRON TRANSFER FLAVOPROTEIN-UBIQUINONE OXIDOREDUCTASE, MITOCHONDRIAL"/>
    <property type="match status" value="1"/>
</dbReference>
<dbReference type="InterPro" id="IPR049398">
    <property type="entry name" value="ETF-QO/FixC_UQ-bd"/>
</dbReference>
<dbReference type="EC" id="1.5.5.1" evidence="19"/>
<dbReference type="AlphaFoldDB" id="A0AAD4QMT1"/>
<evidence type="ECO:0000256" key="1">
    <source>
        <dbReference type="ARBA" id="ARBA00001974"/>
    </source>
</evidence>
<feature type="domain" description="4Fe-4S ferredoxin-type" evidence="20">
    <location>
        <begin position="566"/>
        <end position="595"/>
    </location>
</feature>
<comment type="caution">
    <text evidence="21">The sequence shown here is derived from an EMBL/GenBank/DDBJ whole genome shotgun (WGS) entry which is preliminary data.</text>
</comment>
<evidence type="ECO:0000256" key="6">
    <source>
        <dbReference type="ARBA" id="ARBA00022630"/>
    </source>
</evidence>
<keyword evidence="14 19" id="KW-0411">Iron-sulfur</keyword>
<evidence type="ECO:0000256" key="12">
    <source>
        <dbReference type="ARBA" id="ARBA00023002"/>
    </source>
</evidence>
<dbReference type="Gene3D" id="3.30.70.20">
    <property type="match status" value="1"/>
</dbReference>
<keyword evidence="11 19" id="KW-0249">Electron transport</keyword>
<evidence type="ECO:0000256" key="13">
    <source>
        <dbReference type="ARBA" id="ARBA00023004"/>
    </source>
</evidence>
<dbReference type="PANTHER" id="PTHR10617">
    <property type="entry name" value="ELECTRON TRANSFER FLAVOPROTEIN-UBIQUINONE OXIDOREDUCTASE"/>
    <property type="match status" value="1"/>
</dbReference>
<accession>A0AAD4QMT1</accession>
<comment type="cofactor">
    <cofactor evidence="19">
        <name>[4Fe-4S] cluster</name>
        <dbReference type="ChEBI" id="CHEBI:49883"/>
    </cofactor>
    <text evidence="19">Binds 1 [4Fe-4S] cluster.</text>
</comment>
<evidence type="ECO:0000256" key="3">
    <source>
        <dbReference type="ARBA" id="ARBA00004273"/>
    </source>
</evidence>
<evidence type="ECO:0000256" key="14">
    <source>
        <dbReference type="ARBA" id="ARBA00023014"/>
    </source>
</evidence>
<dbReference type="Gene3D" id="3.50.50.60">
    <property type="entry name" value="FAD/NAD(P)-binding domain"/>
    <property type="match status" value="1"/>
</dbReference>
<dbReference type="SUPFAM" id="SSF51905">
    <property type="entry name" value="FAD/NAD(P)-binding domain"/>
    <property type="match status" value="1"/>
</dbReference>
<evidence type="ECO:0000256" key="4">
    <source>
        <dbReference type="ARBA" id="ARBA00006796"/>
    </source>
</evidence>
<dbReference type="GO" id="GO:0004174">
    <property type="term" value="F:electron-transferring-flavoprotein dehydrogenase activity"/>
    <property type="evidence" value="ECO:0007669"/>
    <property type="project" value="UniProtKB-UniRule"/>
</dbReference>
<reference evidence="21" key="1">
    <citation type="journal article" date="2022" name="New Phytol.">
        <title>Evolutionary transition to the ectomycorrhizal habit in the genomes of a hyperdiverse lineage of mushroom-forming fungi.</title>
        <authorList>
            <person name="Looney B."/>
            <person name="Miyauchi S."/>
            <person name="Morin E."/>
            <person name="Drula E."/>
            <person name="Courty P.E."/>
            <person name="Kohler A."/>
            <person name="Kuo A."/>
            <person name="LaButti K."/>
            <person name="Pangilinan J."/>
            <person name="Lipzen A."/>
            <person name="Riley R."/>
            <person name="Andreopoulos W."/>
            <person name="He G."/>
            <person name="Johnson J."/>
            <person name="Nolan M."/>
            <person name="Tritt A."/>
            <person name="Barry K.W."/>
            <person name="Grigoriev I.V."/>
            <person name="Nagy L.G."/>
            <person name="Hibbett D."/>
            <person name="Henrissat B."/>
            <person name="Matheny P.B."/>
            <person name="Labbe J."/>
            <person name="Martin F.M."/>
        </authorList>
    </citation>
    <scope>NUCLEOTIDE SEQUENCE</scope>
    <source>
        <strain evidence="21">BPL690</strain>
    </source>
</reference>
<keyword evidence="6 19" id="KW-0285">Flavoprotein</keyword>
<keyword evidence="5 19" id="KW-0813">Transport</keyword>
<comment type="cofactor">
    <cofactor evidence="1 19">
        <name>FAD</name>
        <dbReference type="ChEBI" id="CHEBI:57692"/>
    </cofactor>
</comment>
<evidence type="ECO:0000259" key="20">
    <source>
        <dbReference type="PROSITE" id="PS51379"/>
    </source>
</evidence>
<name>A0AAD4QMT1_9AGAM</name>
<dbReference type="FunFam" id="3.30.70.20:FF:000015">
    <property type="entry name" value="Electron transfer flavoprotein-ubiquinone oxidoreductase"/>
    <property type="match status" value="1"/>
</dbReference>
<dbReference type="GO" id="GO:0005743">
    <property type="term" value="C:mitochondrial inner membrane"/>
    <property type="evidence" value="ECO:0007669"/>
    <property type="project" value="UniProtKB-SubCell"/>
</dbReference>
<proteinExistence type="inferred from homology"/>
<evidence type="ECO:0000256" key="8">
    <source>
        <dbReference type="ARBA" id="ARBA00022792"/>
    </source>
</evidence>
<keyword evidence="15 19" id="KW-0830">Ubiquinone</keyword>
<keyword evidence="16" id="KW-0496">Mitochondrion</keyword>
<evidence type="ECO:0000256" key="11">
    <source>
        <dbReference type="ARBA" id="ARBA00022982"/>
    </source>
</evidence>
<keyword evidence="13 19" id="KW-0408">Iron</keyword>
<dbReference type="GO" id="GO:0051539">
    <property type="term" value="F:4 iron, 4 sulfur cluster binding"/>
    <property type="evidence" value="ECO:0007669"/>
    <property type="project" value="UniProtKB-UniRule"/>
</dbReference>
<evidence type="ECO:0000256" key="17">
    <source>
        <dbReference type="ARBA" id="ARBA00023136"/>
    </source>
</evidence>
<dbReference type="InterPro" id="IPR040156">
    <property type="entry name" value="ETF-QO"/>
</dbReference>
<organism evidence="21 22">
    <name type="scientific">Multifurca ochricompacta</name>
    <dbReference type="NCBI Taxonomy" id="376703"/>
    <lineage>
        <taxon>Eukaryota</taxon>
        <taxon>Fungi</taxon>
        <taxon>Dikarya</taxon>
        <taxon>Basidiomycota</taxon>
        <taxon>Agaricomycotina</taxon>
        <taxon>Agaricomycetes</taxon>
        <taxon>Russulales</taxon>
        <taxon>Russulaceae</taxon>
        <taxon>Multifurca</taxon>
    </lineage>
</organism>
<evidence type="ECO:0000313" key="21">
    <source>
        <dbReference type="EMBL" id="KAI0299348.1"/>
    </source>
</evidence>
<evidence type="ECO:0000256" key="2">
    <source>
        <dbReference type="ARBA" id="ARBA00002819"/>
    </source>
</evidence>
<dbReference type="Pfam" id="PF13450">
    <property type="entry name" value="NAD_binding_8"/>
    <property type="match status" value="1"/>
</dbReference>
<comment type="similarity">
    <text evidence="4">Belongs to the ETF-QO/FixC family.</text>
</comment>
<dbReference type="Proteomes" id="UP001203297">
    <property type="component" value="Unassembled WGS sequence"/>
</dbReference>
<dbReference type="SUPFAM" id="SSF54862">
    <property type="entry name" value="4Fe-4S ferredoxins"/>
    <property type="match status" value="1"/>
</dbReference>
<dbReference type="GO" id="GO:0046872">
    <property type="term" value="F:metal ion binding"/>
    <property type="evidence" value="ECO:0007669"/>
    <property type="project" value="UniProtKB-KW"/>
</dbReference>
<evidence type="ECO:0000256" key="18">
    <source>
        <dbReference type="ARBA" id="ARBA00052682"/>
    </source>
</evidence>
<dbReference type="PROSITE" id="PS51379">
    <property type="entry name" value="4FE4S_FER_2"/>
    <property type="match status" value="1"/>
</dbReference>
<keyword evidence="8" id="KW-0999">Mitochondrion inner membrane</keyword>
<dbReference type="InterPro" id="IPR007859">
    <property type="entry name" value="ETF-QO/FixX_C"/>
</dbReference>
<evidence type="ECO:0000256" key="5">
    <source>
        <dbReference type="ARBA" id="ARBA00022448"/>
    </source>
</evidence>
<keyword evidence="9 19" id="KW-0274">FAD</keyword>
<comment type="function">
    <text evidence="2 19">Accepts electrons from ETF and reduces ubiquinone.</text>
</comment>
<sequence length="608" mass="66268">MLRVVGTRSLLTRALARAFQSSALRRNGESIDLSSVERVSDNVDVCIVGGGPAGLSAAIRIKQLEQEKGKEFRVVVIEKGSEIGSHILSGAVIEPRALNELIPNWRDTDGHPLRQPAVSSSMRFFTPRYSFPVPHPPQMGNKGNYIVSLSQFTSWLGGIAEGLGVELYPGFAGSSLLYSEDGHAVAGVRLNDVGINREGRPKDNFEPGMEFRAKVTLLAEGARGSLTKTAVRRFKLQKDSDPQTYGFGVKEVWRVDPSQYRPGEVIHTMGWPLDMHTYGGGWVYHMADGLVSLGLVVGLDYANPYLSPYRELQRMKHHPYFANLLSGNSTRIAYGARTLNEGGLQSVPRLHFPGGALIGCSAGFVNVAKIKGTHNAMKTGMLAAEAAYDILLADDNSPANMSAYEKAFKDSWVYSDLDEVRNLRPSFNTPLGIYGGIIYSGIDSLLLKGRTPWTFRNSSRVTDAAHTHRASQCNPIEYPPPQPPLSTDLMTALALTGTNHAEDQPAHLRVRTEGDDLVESSERRGEHVRVNVEEYAGLLGRACPAGVYEYVDDEDGSSGKDGWGGKKLVINAQNCIHCKLCDVKTPTQDIQWTVPEGGGGPKYSSSLP</sequence>